<sequence length="1301" mass="139725">MRVDPSVHTERKGVAAFATAVHGTLGWLCREQPVADFGVDAIVELVDDGHTAGRLLGAQIKSGRSFFDKETRDGWVFRFNDEHAQYWFNYDIPVVVVLHDPQSGELYWQSLSHDTAESTGKDWKVIVPAGQRIDLSSVMALKNLARPAREEGDPIEQRFSGYLSRLPGEARDWLESTRNLARETRDLGAVRAVERLAELLQAGPPSDVVTGLVKKAPAWWPHPSTVEWRLWACVGAYANEHRLEQQASACFARAVAAGATPAGRWQAFWGLTLARFDEDAARAILAEAADSVEGALLADLGLATLEHQAVGGVGPVPIPESLNHVIKDGTVPKDGTALRFLAEHARAARDFDMAVTWLEALVSTFPMSVSGRTMLAQTLAQRASDGRSPLHEADIQRARNLAETARAEQRRWGGASEDAALVLFHTHLLAGDIDAAVEVALTQPYGQANEREAAAEQLVQGAARAAVQFGHIHADRLVSKVTNPAGVAIMNAVRADVQGAEHSERIALWTQVVESAGENRLDEAVIALASLADLGVWPLPGLDNLTARSVIPADDAVLLHARADIAAGRPAAGLTRLRHLASRSLPGTMALIQSLVELGRHTEAVQACDRGASRFGATEFLLRALYILERADDHAQWRERALLLMSRSSLPRGLRDSLRRKLVQDAFVRNDWIAVEQHAVAGIADSDVPGAPGQAGMLDASTRTGPLPPELVDYAWSLIGARWNARHPDLASRAHRALGPPVLTNAQARLKAALLRRDGWSSETVEGLLDLMEQFPEDGDFTGQVLGMILVATGRPPRGDAEAESTAAFVLPPEVGVRFNTVLQAYVDRNPHGVLRPADPHELVNPDVLKAQLEPAALAYRTVRDHVMAGVVPVGVLASQVNQPYALALLQRAGGCTPAAETDPERFDNEVACVGSALDGVVVIDASTLLVATMTVAGFADLRARFASVQLPAACHDDIVMASLGVERLLASSMTIAFEPGSGLLRSTLTPEERDFLTRRADDLLQAAGLTDIVQVADLAMVTDLMTDGIDSDIVAQGPAFTMHGEGPWLAPIQLALESDATLWTDDVIVRGVASSAGIPTFGTLALLHTLYEDGLPDTTEEDHRRFVGEYVVDLPLRGDILKEQAQADGWLPRAAAIPFARPTAWLDPGETMGTFSELVRAVHERQPSEVPQWLMYGTCGFAGSGTPAEALERAVRLMCGIAAQTVGVTAAGLSELLMSATAGLRQAHALATLRFAAFAEAEVTETTEPDFLLLLRPRLIAVLMEAAFDAGGSGRHADGVKAEVEALVEAAYALAQATQQ</sequence>
<comment type="caution">
    <text evidence="3">The sequence shown here is derived from an EMBL/GenBank/DDBJ whole genome shotgun (WGS) entry which is preliminary data.</text>
</comment>
<proteinExistence type="predicted"/>
<reference evidence="3 4" key="1">
    <citation type="submission" date="2021-01" db="EMBL/GenBank/DDBJ databases">
        <title>Whole genome shotgun sequence of Planotetraspora phitsanulokensis NBRC 104273.</title>
        <authorList>
            <person name="Komaki H."/>
            <person name="Tamura T."/>
        </authorList>
    </citation>
    <scope>NUCLEOTIDE SEQUENCE [LARGE SCALE GENOMIC DNA]</scope>
    <source>
        <strain evidence="3 4">NBRC 104273</strain>
    </source>
</reference>
<evidence type="ECO:0000313" key="3">
    <source>
        <dbReference type="EMBL" id="GII41919.1"/>
    </source>
</evidence>
<dbReference type="Pfam" id="PF20698">
    <property type="entry name" value="PIN-TPR-GreABC"/>
    <property type="match status" value="1"/>
</dbReference>
<evidence type="ECO:0000259" key="1">
    <source>
        <dbReference type="Pfam" id="PF14280"/>
    </source>
</evidence>
<feature type="domain" description="PIN" evidence="2">
    <location>
        <begin position="923"/>
        <end position="1074"/>
    </location>
</feature>
<dbReference type="InterPro" id="IPR025375">
    <property type="entry name" value="DUF4365"/>
</dbReference>
<dbReference type="InterPro" id="IPR048987">
    <property type="entry name" value="PIN-TPR-GreABC"/>
</dbReference>
<evidence type="ECO:0008006" key="5">
    <source>
        <dbReference type="Google" id="ProtNLM"/>
    </source>
</evidence>
<evidence type="ECO:0000313" key="4">
    <source>
        <dbReference type="Proteomes" id="UP000622547"/>
    </source>
</evidence>
<gene>
    <name evidence="3" type="ORF">Pph01_69220</name>
</gene>
<evidence type="ECO:0000259" key="2">
    <source>
        <dbReference type="Pfam" id="PF20698"/>
    </source>
</evidence>
<dbReference type="Proteomes" id="UP000622547">
    <property type="component" value="Unassembled WGS sequence"/>
</dbReference>
<organism evidence="3 4">
    <name type="scientific">Planotetraspora phitsanulokensis</name>
    <dbReference type="NCBI Taxonomy" id="575192"/>
    <lineage>
        <taxon>Bacteria</taxon>
        <taxon>Bacillati</taxon>
        <taxon>Actinomycetota</taxon>
        <taxon>Actinomycetes</taxon>
        <taxon>Streptosporangiales</taxon>
        <taxon>Streptosporangiaceae</taxon>
        <taxon>Planotetraspora</taxon>
    </lineage>
</organism>
<dbReference type="EMBL" id="BOOP01000037">
    <property type="protein sequence ID" value="GII41919.1"/>
    <property type="molecule type" value="Genomic_DNA"/>
</dbReference>
<dbReference type="Pfam" id="PF14280">
    <property type="entry name" value="DUF4365"/>
    <property type="match status" value="1"/>
</dbReference>
<keyword evidence="4" id="KW-1185">Reference proteome</keyword>
<feature type="domain" description="DUF4365" evidence="1">
    <location>
        <begin position="10"/>
        <end position="143"/>
    </location>
</feature>
<protein>
    <recommendedName>
        <fullName evidence="5">DUF4365 domain-containing protein</fullName>
    </recommendedName>
</protein>
<name>A0A8J3UAR1_9ACTN</name>
<dbReference type="RefSeq" id="WP_204077364.1">
    <property type="nucleotide sequence ID" value="NZ_BAABHI010000011.1"/>
</dbReference>
<accession>A0A8J3UAR1</accession>